<evidence type="ECO:0000313" key="3">
    <source>
        <dbReference type="Proteomes" id="UP000254866"/>
    </source>
</evidence>
<evidence type="ECO:0000256" key="1">
    <source>
        <dbReference type="SAM" id="MobiDB-lite"/>
    </source>
</evidence>
<gene>
    <name evidence="2" type="ORF">BP5553_09807</name>
</gene>
<dbReference type="EMBL" id="NPIC01000013">
    <property type="protein sequence ID" value="RDL31018.1"/>
    <property type="molecule type" value="Genomic_DNA"/>
</dbReference>
<accession>A0A370TAT4</accession>
<reference evidence="2 3" key="1">
    <citation type="journal article" date="2018" name="IMA Fungus">
        <title>IMA Genome-F 9: Draft genome sequence of Annulohypoxylon stygium, Aspergillus mulundensis, Berkeleyomyces basicola (syn. Thielaviopsis basicola), Ceratocystis smalleyi, two Cercospora beticola strains, Coleophoma cylindrospora, Fusarium fracticaudum, Phialophora cf. hyalina, and Morchella septimelata.</title>
        <authorList>
            <person name="Wingfield B.D."/>
            <person name="Bills G.F."/>
            <person name="Dong Y."/>
            <person name="Huang W."/>
            <person name="Nel W.J."/>
            <person name="Swalarsk-Parry B.S."/>
            <person name="Vaghefi N."/>
            <person name="Wilken P.M."/>
            <person name="An Z."/>
            <person name="de Beer Z.W."/>
            <person name="De Vos L."/>
            <person name="Chen L."/>
            <person name="Duong T.A."/>
            <person name="Gao Y."/>
            <person name="Hammerbacher A."/>
            <person name="Kikkert J.R."/>
            <person name="Li Y."/>
            <person name="Li H."/>
            <person name="Li K."/>
            <person name="Li Q."/>
            <person name="Liu X."/>
            <person name="Ma X."/>
            <person name="Naidoo K."/>
            <person name="Pethybridge S.J."/>
            <person name="Sun J."/>
            <person name="Steenkamp E.T."/>
            <person name="van der Nest M.A."/>
            <person name="van Wyk S."/>
            <person name="Wingfield M.J."/>
            <person name="Xiong C."/>
            <person name="Yue Q."/>
            <person name="Zhang X."/>
        </authorList>
    </citation>
    <scope>NUCLEOTIDE SEQUENCE [LARGE SCALE GENOMIC DNA]</scope>
    <source>
        <strain evidence="2 3">BP 5553</strain>
    </source>
</reference>
<dbReference type="RefSeq" id="XP_031865267.1">
    <property type="nucleotide sequence ID" value="XM_032018430.1"/>
</dbReference>
<dbReference type="OrthoDB" id="5427059at2759"/>
<protein>
    <recommendedName>
        <fullName evidence="4">F-box domain-containing protein</fullName>
    </recommendedName>
</protein>
<sequence>MALRQSLIYEINVHEGVCSLHFDNSFTIYLASMDLTPLANAMSAIDMLPVEIIQALMSALPNVASLKSMALACPSFYRAFNDSQMLITTHVLLNEVDPGILPEAFAVLQSSRVRSWTRQGVTDFVSRHLNIRTASAQSWTLSDALLISKLHFHIHYFAEDFASKSLAFWALEHEVTSPSHTEIAPFNEIVEHDISSGFWRIPRADISDPGHMQPILARGLSSIRSIILANSYQDRYQLMYLDFEEYTDMFLFGALDAANEPNDHVDLEDYTADDELARIKSPFVQDPDSGPADVWFWAHQEVTQSQFINCDSQRSLRERGYVMWSRTRLVEMDVLQTPWEEPDEPPPTQNEIQWEAQKESSYDRRCSIYLSGGSGWWDFDDESKIVWPGGKAPAEHP</sequence>
<evidence type="ECO:0000313" key="2">
    <source>
        <dbReference type="EMBL" id="RDL31018.1"/>
    </source>
</evidence>
<proteinExistence type="predicted"/>
<name>A0A370TAT4_9HELO</name>
<dbReference type="GeneID" id="43602656"/>
<evidence type="ECO:0008006" key="4">
    <source>
        <dbReference type="Google" id="ProtNLM"/>
    </source>
</evidence>
<dbReference type="Proteomes" id="UP000254866">
    <property type="component" value="Unassembled WGS sequence"/>
</dbReference>
<dbReference type="STRING" id="2656787.A0A370TAT4"/>
<comment type="caution">
    <text evidence="2">The sequence shown here is derived from an EMBL/GenBank/DDBJ whole genome shotgun (WGS) entry which is preliminary data.</text>
</comment>
<organism evidence="2 3">
    <name type="scientific">Venustampulla echinocandica</name>
    <dbReference type="NCBI Taxonomy" id="2656787"/>
    <lineage>
        <taxon>Eukaryota</taxon>
        <taxon>Fungi</taxon>
        <taxon>Dikarya</taxon>
        <taxon>Ascomycota</taxon>
        <taxon>Pezizomycotina</taxon>
        <taxon>Leotiomycetes</taxon>
        <taxon>Helotiales</taxon>
        <taxon>Pleuroascaceae</taxon>
        <taxon>Venustampulla</taxon>
    </lineage>
</organism>
<dbReference type="AlphaFoldDB" id="A0A370TAT4"/>
<keyword evidence="3" id="KW-1185">Reference proteome</keyword>
<feature type="region of interest" description="Disordered" evidence="1">
    <location>
        <begin position="338"/>
        <end position="357"/>
    </location>
</feature>